<dbReference type="Proteomes" id="UP000242699">
    <property type="component" value="Unassembled WGS sequence"/>
</dbReference>
<dbReference type="PANTHER" id="PTHR42951">
    <property type="entry name" value="METALLO-BETA-LACTAMASE DOMAIN-CONTAINING"/>
    <property type="match status" value="1"/>
</dbReference>
<evidence type="ECO:0000313" key="3">
    <source>
        <dbReference type="Proteomes" id="UP000242699"/>
    </source>
</evidence>
<dbReference type="InterPro" id="IPR001279">
    <property type="entry name" value="Metallo-B-lactamas"/>
</dbReference>
<reference evidence="2 3" key="1">
    <citation type="journal article" date="2014" name="BMC Genomics">
        <title>Comparison of environmental and isolate Sulfobacillus genomes reveals diverse carbon, sulfur, nitrogen, and hydrogen metabolisms.</title>
        <authorList>
            <person name="Justice N.B."/>
            <person name="Norman A."/>
            <person name="Brown C.T."/>
            <person name="Singh A."/>
            <person name="Thomas B.C."/>
            <person name="Banfield J.F."/>
        </authorList>
    </citation>
    <scope>NUCLEOTIDE SEQUENCE [LARGE SCALE GENOMIC DNA]</scope>
    <source>
        <strain evidence="2">AMDSBA1</strain>
    </source>
</reference>
<dbReference type="Gene3D" id="3.60.15.10">
    <property type="entry name" value="Ribonuclease Z/Hydroxyacylglutathione hydrolase-like"/>
    <property type="match status" value="1"/>
</dbReference>
<proteinExistence type="predicted"/>
<accession>A0A2T2WQ15</accession>
<evidence type="ECO:0000313" key="2">
    <source>
        <dbReference type="EMBL" id="PSR24331.1"/>
    </source>
</evidence>
<dbReference type="PANTHER" id="PTHR42951:SF18">
    <property type="entry name" value="METALLO-HYDROLASE MJ0296-RELATED"/>
    <property type="match status" value="1"/>
</dbReference>
<name>A0A2T2WQ15_9FIRM</name>
<dbReference type="CDD" id="cd06262">
    <property type="entry name" value="metallo-hydrolase-like_MBL-fold"/>
    <property type="match status" value="1"/>
</dbReference>
<dbReference type="InterPro" id="IPR050855">
    <property type="entry name" value="NDM-1-like"/>
</dbReference>
<dbReference type="SMART" id="SM00849">
    <property type="entry name" value="Lactamase_B"/>
    <property type="match status" value="1"/>
</dbReference>
<dbReference type="EMBL" id="PXYT01000082">
    <property type="protein sequence ID" value="PSR24331.1"/>
    <property type="molecule type" value="Genomic_DNA"/>
</dbReference>
<comment type="caution">
    <text evidence="2">The sequence shown here is derived from an EMBL/GenBank/DDBJ whole genome shotgun (WGS) entry which is preliminary data.</text>
</comment>
<sequence length="292" mass="33035">MNQIADNIFLLTSVVQQLNTVVIIDKDYLVVIDPGFFPGEIAEIRKFLQPWETPSRTRLLALTHSHFDHIAGVPYFPEYAVLTSDAWDRGNERHAIRRLEQFDTEFYVDRPWEPGHLTPLTPQYAVRHGQSLGPFLFLQTPGHTHDSLSIVYEHVIGVGDYLSSLEFPFINASLKDYRNSLALIAGTVRQHSLTTLLSQHGPPAYGTEIPTRAALARNYIEQMCEIVETAHHSGWSWEKTLSQAPDVLFQNRPIPLGLIPAHERNLQTIWAEYAQEHTLSTRHPESGGSPGD</sequence>
<dbReference type="SUPFAM" id="SSF56281">
    <property type="entry name" value="Metallo-hydrolase/oxidoreductase"/>
    <property type="match status" value="1"/>
</dbReference>
<dbReference type="Pfam" id="PF00753">
    <property type="entry name" value="Lactamase_B"/>
    <property type="match status" value="1"/>
</dbReference>
<gene>
    <name evidence="2" type="ORF">C7B43_19295</name>
</gene>
<protein>
    <recommendedName>
        <fullName evidence="1">Metallo-beta-lactamase domain-containing protein</fullName>
    </recommendedName>
</protein>
<evidence type="ECO:0000259" key="1">
    <source>
        <dbReference type="SMART" id="SM00849"/>
    </source>
</evidence>
<feature type="domain" description="Metallo-beta-lactamase" evidence="1">
    <location>
        <begin position="17"/>
        <end position="200"/>
    </location>
</feature>
<dbReference type="InterPro" id="IPR036866">
    <property type="entry name" value="RibonucZ/Hydroxyglut_hydro"/>
</dbReference>
<organism evidence="2 3">
    <name type="scientific">Sulfobacillus benefaciens</name>
    <dbReference type="NCBI Taxonomy" id="453960"/>
    <lineage>
        <taxon>Bacteria</taxon>
        <taxon>Bacillati</taxon>
        <taxon>Bacillota</taxon>
        <taxon>Clostridia</taxon>
        <taxon>Eubacteriales</taxon>
        <taxon>Clostridiales Family XVII. Incertae Sedis</taxon>
        <taxon>Sulfobacillus</taxon>
    </lineage>
</organism>
<dbReference type="AlphaFoldDB" id="A0A2T2WQ15"/>